<name>A0ABU2WIG7_9GAMM</name>
<feature type="transmembrane region" description="Helical" evidence="5">
    <location>
        <begin position="131"/>
        <end position="150"/>
    </location>
</feature>
<dbReference type="InterPro" id="IPR020846">
    <property type="entry name" value="MFS_dom"/>
</dbReference>
<dbReference type="InterPro" id="IPR036259">
    <property type="entry name" value="MFS_trans_sf"/>
</dbReference>
<reference evidence="7 8" key="1">
    <citation type="submission" date="2023-09" db="EMBL/GenBank/DDBJ databases">
        <authorList>
            <person name="Rey-Velasco X."/>
        </authorList>
    </citation>
    <scope>NUCLEOTIDE SEQUENCE [LARGE SCALE GENOMIC DNA]</scope>
    <source>
        <strain evidence="7 8">W345</strain>
    </source>
</reference>
<gene>
    <name evidence="7" type="ORF">RM530_08085</name>
</gene>
<keyword evidence="2 5" id="KW-1133">Transmembrane helix</keyword>
<evidence type="ECO:0000256" key="5">
    <source>
        <dbReference type="SAM" id="Phobius"/>
    </source>
</evidence>
<dbReference type="Gene3D" id="1.20.1250.20">
    <property type="entry name" value="MFS general substrate transporter like domains"/>
    <property type="match status" value="2"/>
</dbReference>
<dbReference type="SUPFAM" id="SSF103473">
    <property type="entry name" value="MFS general substrate transporter"/>
    <property type="match status" value="1"/>
</dbReference>
<evidence type="ECO:0000259" key="6">
    <source>
        <dbReference type="PROSITE" id="PS50850"/>
    </source>
</evidence>
<dbReference type="PANTHER" id="PTHR23521">
    <property type="entry name" value="TRANSPORTER MFS SUPERFAMILY"/>
    <property type="match status" value="1"/>
</dbReference>
<feature type="region of interest" description="Disordered" evidence="4">
    <location>
        <begin position="401"/>
        <end position="432"/>
    </location>
</feature>
<feature type="transmembrane region" description="Helical" evidence="5">
    <location>
        <begin position="354"/>
        <end position="371"/>
    </location>
</feature>
<evidence type="ECO:0000256" key="1">
    <source>
        <dbReference type="ARBA" id="ARBA00022692"/>
    </source>
</evidence>
<feature type="domain" description="Major facilitator superfamily (MFS) profile" evidence="6">
    <location>
        <begin position="199"/>
        <end position="432"/>
    </location>
</feature>
<dbReference type="PANTHER" id="PTHR23521:SF3">
    <property type="entry name" value="MFS TRANSPORTER"/>
    <property type="match status" value="1"/>
</dbReference>
<evidence type="ECO:0000256" key="4">
    <source>
        <dbReference type="SAM" id="MobiDB-lite"/>
    </source>
</evidence>
<dbReference type="InterPro" id="IPR011701">
    <property type="entry name" value="MFS"/>
</dbReference>
<feature type="transmembrane region" description="Helical" evidence="5">
    <location>
        <begin position="73"/>
        <end position="92"/>
    </location>
</feature>
<accession>A0ABU2WIG7</accession>
<feature type="transmembrane region" description="Helical" evidence="5">
    <location>
        <begin position="196"/>
        <end position="221"/>
    </location>
</feature>
<evidence type="ECO:0000313" key="7">
    <source>
        <dbReference type="EMBL" id="MDT0497323.1"/>
    </source>
</evidence>
<organism evidence="7 8">
    <name type="scientific">Banduia mediterranea</name>
    <dbReference type="NCBI Taxonomy" id="3075609"/>
    <lineage>
        <taxon>Bacteria</taxon>
        <taxon>Pseudomonadati</taxon>
        <taxon>Pseudomonadota</taxon>
        <taxon>Gammaproteobacteria</taxon>
        <taxon>Nevskiales</taxon>
        <taxon>Algiphilaceae</taxon>
        <taxon>Banduia</taxon>
    </lineage>
</organism>
<dbReference type="PROSITE" id="PS50850">
    <property type="entry name" value="MFS"/>
    <property type="match status" value="1"/>
</dbReference>
<keyword evidence="3 5" id="KW-0472">Membrane</keyword>
<feature type="compositionally biased region" description="Basic and acidic residues" evidence="4">
    <location>
        <begin position="422"/>
        <end position="432"/>
    </location>
</feature>
<dbReference type="Proteomes" id="UP001254608">
    <property type="component" value="Unassembled WGS sequence"/>
</dbReference>
<evidence type="ECO:0000313" key="8">
    <source>
        <dbReference type="Proteomes" id="UP001254608"/>
    </source>
</evidence>
<dbReference type="Pfam" id="PF07690">
    <property type="entry name" value="MFS_1"/>
    <property type="match status" value="2"/>
</dbReference>
<proteinExistence type="predicted"/>
<keyword evidence="1 5" id="KW-0812">Transmembrane</keyword>
<feature type="transmembrane region" description="Helical" evidence="5">
    <location>
        <begin position="98"/>
        <end position="119"/>
    </location>
</feature>
<dbReference type="InterPro" id="IPR047200">
    <property type="entry name" value="MFS_YcaD-like"/>
</dbReference>
<protein>
    <submittedName>
        <fullName evidence="7">MFS transporter</fullName>
    </submittedName>
</protein>
<feature type="transmembrane region" description="Helical" evidence="5">
    <location>
        <begin position="43"/>
        <end position="66"/>
    </location>
</feature>
<feature type="transmembrane region" description="Helical" evidence="5">
    <location>
        <begin position="233"/>
        <end position="253"/>
    </location>
</feature>
<evidence type="ECO:0000256" key="2">
    <source>
        <dbReference type="ARBA" id="ARBA00022989"/>
    </source>
</evidence>
<comment type="caution">
    <text evidence="7">The sequence shown here is derived from an EMBL/GenBank/DDBJ whole genome shotgun (WGS) entry which is preliminary data.</text>
</comment>
<dbReference type="CDD" id="cd17477">
    <property type="entry name" value="MFS_YcaD_like"/>
    <property type="match status" value="1"/>
</dbReference>
<feature type="transmembrane region" description="Helical" evidence="5">
    <location>
        <begin position="324"/>
        <end position="348"/>
    </location>
</feature>
<feature type="transmembrane region" description="Helical" evidence="5">
    <location>
        <begin position="156"/>
        <end position="175"/>
    </location>
</feature>
<evidence type="ECO:0000256" key="3">
    <source>
        <dbReference type="ARBA" id="ARBA00023136"/>
    </source>
</evidence>
<sequence length="432" mass="45426">MIRLVLPITALLGGVAFLLLGSGLLSTLLAVRGNLEGFGDRTIGLIMSSYFLGYFVGTYVAIPLILRIGHIRAFAFCAAIAACTALGHTLIVNPWVWMALRVLMGMALVTLYTVIESWLNSEAPPSKRGQVFAIYMAVNLVALALAQQLIRLDEATAFSLFALASILISAALLPVTWTRLSPPQPHQAERLPVKRLFAIAPVAAGGALLSGLAMGALWGLAPLYASRIGQDEAGVALFMSAAILGGALLQWPLGRYSDTHDRRSVLATVCALAAIAALLMPPASGFGLSFVAALLYGCFAFAVYPICVAHLVDHLPNDQLLGGSSGLLLLHGVGAAIGPAVAGSLMGYAGPHALPVYFALMQSVLAGFAWWSRRGRADEAQPAHFVAMVRTSPLAMEMMSTPEEQGIPPDGLNGATSMPARDAPDDRQRSSG</sequence>
<dbReference type="EMBL" id="JAVRIC010000009">
    <property type="protein sequence ID" value="MDT0497323.1"/>
    <property type="molecule type" value="Genomic_DNA"/>
</dbReference>
<feature type="transmembrane region" description="Helical" evidence="5">
    <location>
        <begin position="290"/>
        <end position="312"/>
    </location>
</feature>
<feature type="transmembrane region" description="Helical" evidence="5">
    <location>
        <begin position="265"/>
        <end position="284"/>
    </location>
</feature>
<keyword evidence="8" id="KW-1185">Reference proteome</keyword>